<name>A0A553NBL1_TIGCA</name>
<gene>
    <name evidence="16" type="ORF">TCAL_00836</name>
</gene>
<feature type="binding site" evidence="9">
    <location>
        <position position="218"/>
    </location>
    <ligand>
        <name>Na(+)</name>
        <dbReference type="ChEBI" id="CHEBI:29101"/>
        <label>1</label>
    </ligand>
</feature>
<comment type="caution">
    <text evidence="16">The sequence shown here is derived from an EMBL/GenBank/DDBJ whole genome shotgun (WGS) entry which is preliminary data.</text>
</comment>
<keyword evidence="9" id="KW-0479">Metal-binding</keyword>
<protein>
    <recommendedName>
        <fullName evidence="12">Transporter</fullName>
    </recommendedName>
</protein>
<feature type="transmembrane region" description="Helical" evidence="14">
    <location>
        <begin position="692"/>
        <end position="718"/>
    </location>
</feature>
<feature type="compositionally biased region" description="Basic and acidic residues" evidence="13">
    <location>
        <begin position="183"/>
        <end position="200"/>
    </location>
</feature>
<dbReference type="PROSITE" id="PS00610">
    <property type="entry name" value="NA_NEUROTRAN_SYMP_1"/>
    <property type="match status" value="1"/>
</dbReference>
<dbReference type="InterPro" id="IPR000175">
    <property type="entry name" value="Na/ntran_symport"/>
</dbReference>
<evidence type="ECO:0000256" key="3">
    <source>
        <dbReference type="ARBA" id="ARBA00022448"/>
    </source>
</evidence>
<accession>A0A553NBL1</accession>
<feature type="binding site" evidence="9">
    <location>
        <position position="217"/>
    </location>
    <ligand>
        <name>Na(+)</name>
        <dbReference type="ChEBI" id="CHEBI:29101"/>
        <label>1</label>
    </ligand>
</feature>
<feature type="transmembrane region" description="Helical" evidence="14">
    <location>
        <begin position="582"/>
        <end position="606"/>
    </location>
</feature>
<feature type="region of interest" description="Disordered" evidence="13">
    <location>
        <begin position="179"/>
        <end position="200"/>
    </location>
</feature>
<dbReference type="GO" id="GO:0046872">
    <property type="term" value="F:metal ion binding"/>
    <property type="evidence" value="ECO:0007669"/>
    <property type="project" value="UniProtKB-KW"/>
</dbReference>
<dbReference type="PANTHER" id="PTHR11616:SF240">
    <property type="entry name" value="BLOATED TUBULES, ISOFORM B-RELATED"/>
    <property type="match status" value="1"/>
</dbReference>
<dbReference type="InterPro" id="IPR037272">
    <property type="entry name" value="SNS_sf"/>
</dbReference>
<dbReference type="Proteomes" id="UP000318571">
    <property type="component" value="Chromosome 10"/>
</dbReference>
<evidence type="ECO:0000256" key="2">
    <source>
        <dbReference type="ARBA" id="ARBA00006459"/>
    </source>
</evidence>
<dbReference type="AlphaFoldDB" id="A0A553NBL1"/>
<organism evidence="16 17">
    <name type="scientific">Tigriopus californicus</name>
    <name type="common">Marine copepod</name>
    <dbReference type="NCBI Taxonomy" id="6832"/>
    <lineage>
        <taxon>Eukaryota</taxon>
        <taxon>Metazoa</taxon>
        <taxon>Ecdysozoa</taxon>
        <taxon>Arthropoda</taxon>
        <taxon>Crustacea</taxon>
        <taxon>Multicrustacea</taxon>
        <taxon>Hexanauplia</taxon>
        <taxon>Copepoda</taxon>
        <taxon>Harpacticoida</taxon>
        <taxon>Harpacticidae</taxon>
        <taxon>Tigriopus</taxon>
    </lineage>
</organism>
<keyword evidence="9" id="KW-0915">Sodium</keyword>
<feature type="binding site" evidence="9">
    <location>
        <position position="222"/>
    </location>
    <ligand>
        <name>Na(+)</name>
        <dbReference type="ChEBI" id="CHEBI:29101"/>
        <label>1</label>
    </ligand>
</feature>
<evidence type="ECO:0000259" key="15">
    <source>
        <dbReference type="PROSITE" id="PS50102"/>
    </source>
</evidence>
<reference evidence="16 17" key="1">
    <citation type="journal article" date="2018" name="Nat. Ecol. Evol.">
        <title>Genomic signatures of mitonuclear coevolution across populations of Tigriopus californicus.</title>
        <authorList>
            <person name="Barreto F.S."/>
            <person name="Watson E.T."/>
            <person name="Lima T.G."/>
            <person name="Willett C.S."/>
            <person name="Edmands S."/>
            <person name="Li W."/>
            <person name="Burton R.S."/>
        </authorList>
    </citation>
    <scope>NUCLEOTIDE SEQUENCE [LARGE SCALE GENOMIC DNA]</scope>
    <source>
        <strain evidence="16 17">San Diego</strain>
    </source>
</reference>
<dbReference type="SUPFAM" id="SSF161070">
    <property type="entry name" value="SNF-like"/>
    <property type="match status" value="1"/>
</dbReference>
<evidence type="ECO:0000256" key="10">
    <source>
        <dbReference type="PIRSR" id="PIRSR600175-2"/>
    </source>
</evidence>
<feature type="domain" description="RRM" evidence="15">
    <location>
        <begin position="1"/>
        <end position="77"/>
    </location>
</feature>
<dbReference type="GO" id="GO:0005886">
    <property type="term" value="C:plasma membrane"/>
    <property type="evidence" value="ECO:0007669"/>
    <property type="project" value="TreeGrafter"/>
</dbReference>
<dbReference type="EMBL" id="VCGU01000458">
    <property type="protein sequence ID" value="TRY62831.1"/>
    <property type="molecule type" value="Genomic_DNA"/>
</dbReference>
<feature type="transmembrane region" description="Helical" evidence="14">
    <location>
        <begin position="481"/>
        <end position="506"/>
    </location>
</feature>
<dbReference type="PROSITE" id="PS50267">
    <property type="entry name" value="NA_NEUROTRAN_SYMP_3"/>
    <property type="match status" value="1"/>
</dbReference>
<evidence type="ECO:0000256" key="1">
    <source>
        <dbReference type="ARBA" id="ARBA00004141"/>
    </source>
</evidence>
<feature type="transmembrane region" description="Helical" evidence="14">
    <location>
        <begin position="540"/>
        <end position="561"/>
    </location>
</feature>
<evidence type="ECO:0000256" key="11">
    <source>
        <dbReference type="PROSITE-ProRule" id="PRU00176"/>
    </source>
</evidence>
<feature type="binding site" evidence="9">
    <location>
        <position position="556"/>
    </location>
    <ligand>
        <name>Na(+)</name>
        <dbReference type="ChEBI" id="CHEBI:29101"/>
        <label>1</label>
    </ligand>
</feature>
<feature type="region of interest" description="Disordered" evidence="13">
    <location>
        <begin position="75"/>
        <end position="127"/>
    </location>
</feature>
<keyword evidence="8 14" id="KW-0472">Membrane</keyword>
<dbReference type="InterPro" id="IPR035979">
    <property type="entry name" value="RBD_domain_sf"/>
</dbReference>
<dbReference type="InterPro" id="IPR000504">
    <property type="entry name" value="RRM_dom"/>
</dbReference>
<keyword evidence="5 12" id="KW-0769">Symport</keyword>
<sequence length="746" mass="83697">GIYFINCSYRTQEDQLDRTFREFGDIEKIHLVVDPEGRSRGFAFITYFAMEDARDARKALNGEYLDGKKIRVDFSISRGPHGKTPGQYMGRHGRPRTPPRGRGGGGGGGRRPSPDNYGERHPGGQVMSKCVKNPVRMQSSTSLLPYCYQNNKNNNEPKPTCANVEWLAPFENMSSEIPLNRKPQIDEDQHSKSSGGEKQRGHWENPFDFFVSCLGYAVGLGNIWRFPFLCYQHGGGSFLIPYFVLLLVAGLPVFFLEVVLGQYAGVGPVKTFALLTPCLKGLGYGMVSVSALFTFFYIVVVSWSIWYLFASLGTSLDWSTCDQYYNLPTCVPVHGNATTITNATASVEEYWERYVLGFDQVDSWTHFGYPRWQSVGTLFLAWTMVAFSLIKGVKSSGKVIYFTSFFPYAILIILAIRSFTLPGAWMGIKYYLTPTWSHLLGFEIWVDAATQVIFSLGPACGCVITLSSYNHFQRNCQRDVILVALSNSLTSVFSGMVVFAILGFMAHTANKEMGEVVQDGPGLAFIVYPEVVAKMTGSNVFAALFFAMLISLALGSIFGGFETIITGLCDEFPTLRHHKSTLVVIISSVMFSLGLPFTCPGGIHMFNLFNESAPSWNLIIFALSEVVIVAFFYGTDKILDNIEEMGMTLNWFQRAYWTKCWKFATPLVLVVLLLAAWMNFGHIQYMNHFYPMWVQVIGYIITGSTLCWIPIFMVPTLIRSYHTTEFRTLLQPTTSWTGQSYDSCVK</sequence>
<keyword evidence="6 11" id="KW-0694">RNA-binding</keyword>
<feature type="disulfide bond" evidence="10">
    <location>
        <begin position="321"/>
        <end position="330"/>
    </location>
</feature>
<evidence type="ECO:0000256" key="8">
    <source>
        <dbReference type="ARBA" id="ARBA00023136"/>
    </source>
</evidence>
<proteinExistence type="inferred from homology"/>
<dbReference type="PANTHER" id="PTHR11616">
    <property type="entry name" value="SODIUM/CHLORIDE DEPENDENT TRANSPORTER"/>
    <property type="match status" value="1"/>
</dbReference>
<feature type="compositionally biased region" description="Gly residues" evidence="13">
    <location>
        <begin position="101"/>
        <end position="110"/>
    </location>
</feature>
<feature type="binding site" evidence="9">
    <location>
        <position position="552"/>
    </location>
    <ligand>
        <name>Na(+)</name>
        <dbReference type="ChEBI" id="CHEBI:29101"/>
        <label>1</label>
    </ligand>
</feature>
<dbReference type="Gene3D" id="3.30.70.330">
    <property type="match status" value="1"/>
</dbReference>
<feature type="transmembrane region" description="Helical" evidence="14">
    <location>
        <begin position="618"/>
        <end position="639"/>
    </location>
</feature>
<dbReference type="PRINTS" id="PR00176">
    <property type="entry name" value="NANEUSMPORT"/>
</dbReference>
<feature type="transmembrane region" description="Helical" evidence="14">
    <location>
        <begin position="660"/>
        <end position="680"/>
    </location>
</feature>
<evidence type="ECO:0000256" key="9">
    <source>
        <dbReference type="PIRSR" id="PIRSR600175-1"/>
    </source>
</evidence>
<feature type="binding site" evidence="9">
    <location>
        <position position="455"/>
    </location>
    <ligand>
        <name>Na(+)</name>
        <dbReference type="ChEBI" id="CHEBI:29101"/>
        <label>1</label>
    </ligand>
</feature>
<feature type="transmembrane region" description="Helical" evidence="14">
    <location>
        <begin position="207"/>
        <end position="226"/>
    </location>
</feature>
<evidence type="ECO:0000256" key="7">
    <source>
        <dbReference type="ARBA" id="ARBA00022989"/>
    </source>
</evidence>
<dbReference type="OMA" id="VSWSIWY"/>
<dbReference type="SMART" id="SM00360">
    <property type="entry name" value="RRM"/>
    <property type="match status" value="1"/>
</dbReference>
<evidence type="ECO:0000313" key="16">
    <source>
        <dbReference type="EMBL" id="TRY62831.1"/>
    </source>
</evidence>
<feature type="transmembrane region" description="Helical" evidence="14">
    <location>
        <begin position="405"/>
        <end position="428"/>
    </location>
</feature>
<dbReference type="SUPFAM" id="SSF54928">
    <property type="entry name" value="RNA-binding domain, RBD"/>
    <property type="match status" value="1"/>
</dbReference>
<comment type="similarity">
    <text evidence="2 12">Belongs to the sodium:neurotransmitter symporter (SNF) (TC 2.A.22) family.</text>
</comment>
<evidence type="ECO:0000256" key="13">
    <source>
        <dbReference type="SAM" id="MobiDB-lite"/>
    </source>
</evidence>
<evidence type="ECO:0000256" key="14">
    <source>
        <dbReference type="SAM" id="Phobius"/>
    </source>
</evidence>
<keyword evidence="3 12" id="KW-0813">Transport</keyword>
<evidence type="ECO:0000256" key="12">
    <source>
        <dbReference type="RuleBase" id="RU003732"/>
    </source>
</evidence>
<evidence type="ECO:0000313" key="17">
    <source>
        <dbReference type="Proteomes" id="UP000318571"/>
    </source>
</evidence>
<keyword evidence="4 12" id="KW-0812">Transmembrane</keyword>
<keyword evidence="17" id="KW-1185">Reference proteome</keyword>
<keyword evidence="7 14" id="KW-1133">Transmembrane helix</keyword>
<dbReference type="Pfam" id="PF00076">
    <property type="entry name" value="RRM_1"/>
    <property type="match status" value="1"/>
</dbReference>
<dbReference type="GO" id="GO:0015375">
    <property type="term" value="F:glycine:sodium symporter activity"/>
    <property type="evidence" value="ECO:0007669"/>
    <property type="project" value="TreeGrafter"/>
</dbReference>
<dbReference type="PROSITE" id="PS50102">
    <property type="entry name" value="RRM"/>
    <property type="match status" value="1"/>
</dbReference>
<comment type="subcellular location">
    <subcellularLocation>
        <location evidence="1">Membrane</location>
        <topology evidence="1">Multi-pass membrane protein</topology>
    </subcellularLocation>
</comment>
<evidence type="ECO:0000256" key="5">
    <source>
        <dbReference type="ARBA" id="ARBA00022847"/>
    </source>
</evidence>
<evidence type="ECO:0000256" key="6">
    <source>
        <dbReference type="ARBA" id="ARBA00022884"/>
    </source>
</evidence>
<keyword evidence="10" id="KW-1015">Disulfide bond</keyword>
<feature type="transmembrane region" description="Helical" evidence="14">
    <location>
        <begin position="281"/>
        <end position="309"/>
    </location>
</feature>
<dbReference type="InterPro" id="IPR012677">
    <property type="entry name" value="Nucleotide-bd_a/b_plait_sf"/>
</dbReference>
<feature type="transmembrane region" description="Helical" evidence="14">
    <location>
        <begin position="238"/>
        <end position="260"/>
    </location>
</feature>
<dbReference type="GO" id="GO:0003723">
    <property type="term" value="F:RNA binding"/>
    <property type="evidence" value="ECO:0007669"/>
    <property type="project" value="UniProtKB-UniRule"/>
</dbReference>
<evidence type="ECO:0000256" key="4">
    <source>
        <dbReference type="ARBA" id="ARBA00022692"/>
    </source>
</evidence>
<feature type="binding site" evidence="9">
    <location>
        <position position="215"/>
    </location>
    <ligand>
        <name>Na(+)</name>
        <dbReference type="ChEBI" id="CHEBI:29101"/>
        <label>1</label>
    </ligand>
</feature>
<feature type="transmembrane region" description="Helical" evidence="14">
    <location>
        <begin position="448"/>
        <end position="469"/>
    </location>
</feature>
<feature type="transmembrane region" description="Helical" evidence="14">
    <location>
        <begin position="372"/>
        <end position="393"/>
    </location>
</feature>
<feature type="binding site" evidence="9">
    <location>
        <position position="487"/>
    </location>
    <ligand>
        <name>Na(+)</name>
        <dbReference type="ChEBI" id="CHEBI:29101"/>
        <label>1</label>
    </ligand>
</feature>
<feature type="non-terminal residue" evidence="16">
    <location>
        <position position="1"/>
    </location>
</feature>
<dbReference type="Pfam" id="PF00209">
    <property type="entry name" value="SNF"/>
    <property type="match status" value="1"/>
</dbReference>